<organism evidence="1 2">
    <name type="scientific">Chitinophaga horti</name>
    <dbReference type="NCBI Taxonomy" id="2920382"/>
    <lineage>
        <taxon>Bacteria</taxon>
        <taxon>Pseudomonadati</taxon>
        <taxon>Bacteroidota</taxon>
        <taxon>Chitinophagia</taxon>
        <taxon>Chitinophagales</taxon>
        <taxon>Chitinophagaceae</taxon>
        <taxon>Chitinophaga</taxon>
    </lineage>
</organism>
<protein>
    <recommendedName>
        <fullName evidence="3">Restriction endonuclease</fullName>
    </recommendedName>
</protein>
<name>A0ABY6J1B6_9BACT</name>
<dbReference type="RefSeq" id="WP_264280467.1">
    <property type="nucleotide sequence ID" value="NZ_CP107006.1"/>
</dbReference>
<keyword evidence="2" id="KW-1185">Reference proteome</keyword>
<dbReference type="Proteomes" id="UP001162741">
    <property type="component" value="Chromosome"/>
</dbReference>
<sequence length="279" mass="32417">MIVDIKLSREKREEQYAELQQRLVERGYAVSATVVGDRFRPDPDLAPYMTIETCMRWAEHFGYTLDETIIESVTSIDKNGEKHVAELKIGFDQAGYFVRQLTMCHKDEYGIDRSRLEFNYSGRGELPEKAVVNKMSEEMYAEMLVLPERFKLVLKEINDAGFVVRHLQNRFKQAFDVDEIFQYQNAHLFEKGMDNVFPIVVIAASKFPATDTLSYQFRVDRNHQNLRIGGIDVVQYELTSKIERRKQVGIDGQGLPQAPDLRSLMLQERKSLRVKGRRL</sequence>
<proteinExistence type="predicted"/>
<accession>A0ABY6J1B6</accession>
<evidence type="ECO:0000313" key="2">
    <source>
        <dbReference type="Proteomes" id="UP001162741"/>
    </source>
</evidence>
<gene>
    <name evidence="1" type="ORF">MKQ68_18885</name>
</gene>
<reference evidence="1" key="1">
    <citation type="submission" date="2022-10" db="EMBL/GenBank/DDBJ databases">
        <title>Chitinophaga sp. nov., isolated from soil.</title>
        <authorList>
            <person name="Jeon C.O."/>
        </authorList>
    </citation>
    <scope>NUCLEOTIDE SEQUENCE</scope>
    <source>
        <strain evidence="1">R8</strain>
    </source>
</reference>
<evidence type="ECO:0000313" key="1">
    <source>
        <dbReference type="EMBL" id="UYQ92156.1"/>
    </source>
</evidence>
<evidence type="ECO:0008006" key="3">
    <source>
        <dbReference type="Google" id="ProtNLM"/>
    </source>
</evidence>
<dbReference type="EMBL" id="CP107006">
    <property type="protein sequence ID" value="UYQ92156.1"/>
    <property type="molecule type" value="Genomic_DNA"/>
</dbReference>